<dbReference type="AlphaFoldDB" id="A0A9X1A8C2"/>
<dbReference type="EMBL" id="JAFLWW010000001">
    <property type="protein sequence ID" value="MBT1154777.1"/>
    <property type="molecule type" value="Genomic_DNA"/>
</dbReference>
<feature type="transmembrane region" description="Helical" evidence="1">
    <location>
        <begin position="12"/>
        <end position="33"/>
    </location>
</feature>
<dbReference type="Proteomes" id="UP001138921">
    <property type="component" value="Unassembled WGS sequence"/>
</dbReference>
<sequence>MSYAWAANPYLIVPSIVLFAVLFGSFVLAFWAMTKVTTQADRLDESDENQGLSWHQSLRQRQSRIDQMWVDPKFAWERMLYERSTTTFIVAFALQVVLMFAFGNPS</sequence>
<organism evidence="2 3">
    <name type="scientific">Aminobacter anthyllidis</name>
    <dbReference type="NCBI Taxonomy" id="1035067"/>
    <lineage>
        <taxon>Bacteria</taxon>
        <taxon>Pseudomonadati</taxon>
        <taxon>Pseudomonadota</taxon>
        <taxon>Alphaproteobacteria</taxon>
        <taxon>Hyphomicrobiales</taxon>
        <taxon>Phyllobacteriaceae</taxon>
        <taxon>Aminobacter</taxon>
    </lineage>
</organism>
<comment type="caution">
    <text evidence="2">The sequence shown here is derived from an EMBL/GenBank/DDBJ whole genome shotgun (WGS) entry which is preliminary data.</text>
</comment>
<evidence type="ECO:0000313" key="3">
    <source>
        <dbReference type="Proteomes" id="UP001138921"/>
    </source>
</evidence>
<gene>
    <name evidence="2" type="ORF">J1C56_04155</name>
</gene>
<keyword evidence="1" id="KW-1133">Transmembrane helix</keyword>
<protein>
    <submittedName>
        <fullName evidence="2">Uncharacterized protein</fullName>
    </submittedName>
</protein>
<proteinExistence type="predicted"/>
<keyword evidence="1" id="KW-0812">Transmembrane</keyword>
<reference evidence="2" key="2">
    <citation type="submission" date="2021-03" db="EMBL/GenBank/DDBJ databases">
        <authorList>
            <person name="Artuso I."/>
            <person name="Turrini P."/>
            <person name="Pirolo M."/>
            <person name="Lugli G.A."/>
            <person name="Ventura M."/>
            <person name="Visca P."/>
        </authorList>
    </citation>
    <scope>NUCLEOTIDE SEQUENCE</scope>
    <source>
        <strain evidence="2">LMG 26462</strain>
    </source>
</reference>
<accession>A0A9X1A8C2</accession>
<evidence type="ECO:0000256" key="1">
    <source>
        <dbReference type="SAM" id="Phobius"/>
    </source>
</evidence>
<keyword evidence="1" id="KW-0472">Membrane</keyword>
<keyword evidence="3" id="KW-1185">Reference proteome</keyword>
<reference evidence="2" key="1">
    <citation type="journal article" date="2021" name="Microorganisms">
        <title>Phylogenomic Reconstruction and Metabolic Potential of the Genus Aminobacter.</title>
        <authorList>
            <person name="Artuso I."/>
            <person name="Turrini P."/>
            <person name="Pirolo M."/>
            <person name="Lugli G.A."/>
            <person name="Ventura M."/>
            <person name="Visca P."/>
        </authorList>
    </citation>
    <scope>NUCLEOTIDE SEQUENCE</scope>
    <source>
        <strain evidence="2">LMG 26462</strain>
    </source>
</reference>
<name>A0A9X1A8C2_9HYPH</name>
<dbReference type="RefSeq" id="WP_214386222.1">
    <property type="nucleotide sequence ID" value="NZ_JAFLWW010000001.1"/>
</dbReference>
<feature type="transmembrane region" description="Helical" evidence="1">
    <location>
        <begin position="85"/>
        <end position="103"/>
    </location>
</feature>
<evidence type="ECO:0000313" key="2">
    <source>
        <dbReference type="EMBL" id="MBT1154777.1"/>
    </source>
</evidence>